<evidence type="ECO:0000313" key="3">
    <source>
        <dbReference type="Proteomes" id="UP000004625"/>
    </source>
</evidence>
<evidence type="ECO:0008006" key="4">
    <source>
        <dbReference type="Google" id="ProtNLM"/>
    </source>
</evidence>
<comment type="similarity">
    <text evidence="1">Belongs to the ROK (NagC/XylR) family.</text>
</comment>
<dbReference type="PATRIC" id="fig|797515.3.peg.1505"/>
<dbReference type="AlphaFoldDB" id="G9ZPH2"/>
<dbReference type="STRING" id="797515.HMPREF9103_01626"/>
<organism evidence="2 3">
    <name type="scientific">Lentilactobacillus parafarraginis F0439</name>
    <dbReference type="NCBI Taxonomy" id="797515"/>
    <lineage>
        <taxon>Bacteria</taxon>
        <taxon>Bacillati</taxon>
        <taxon>Bacillota</taxon>
        <taxon>Bacilli</taxon>
        <taxon>Lactobacillales</taxon>
        <taxon>Lactobacillaceae</taxon>
        <taxon>Lentilactobacillus</taxon>
    </lineage>
</organism>
<keyword evidence="3" id="KW-1185">Reference proteome</keyword>
<dbReference type="SUPFAM" id="SSF53067">
    <property type="entry name" value="Actin-like ATPase domain"/>
    <property type="match status" value="1"/>
</dbReference>
<sequence length="49" mass="5480">MTKAYYLGIDLGGTNIKAGLFDDQLKLVTKQRTPTHEENGPQAVLTRIY</sequence>
<evidence type="ECO:0000313" key="2">
    <source>
        <dbReference type="EMBL" id="EHL98386.1"/>
    </source>
</evidence>
<protein>
    <recommendedName>
        <fullName evidence="4">ROK family protein</fullName>
    </recommendedName>
</protein>
<dbReference type="Gene3D" id="3.30.420.40">
    <property type="match status" value="1"/>
</dbReference>
<dbReference type="Proteomes" id="UP000004625">
    <property type="component" value="Unassembled WGS sequence"/>
</dbReference>
<dbReference type="InterPro" id="IPR043129">
    <property type="entry name" value="ATPase_NBD"/>
</dbReference>
<reference evidence="2 3" key="1">
    <citation type="submission" date="2011-09" db="EMBL/GenBank/DDBJ databases">
        <authorList>
            <person name="Weinstock G."/>
            <person name="Sodergren E."/>
            <person name="Clifton S."/>
            <person name="Fulton L."/>
            <person name="Fulton B."/>
            <person name="Courtney L."/>
            <person name="Fronick C."/>
            <person name="Harrison M."/>
            <person name="Strong C."/>
            <person name="Farmer C."/>
            <person name="Delahaunty K."/>
            <person name="Markovic C."/>
            <person name="Hall O."/>
            <person name="Minx P."/>
            <person name="Tomlinson C."/>
            <person name="Mitreva M."/>
            <person name="Hou S."/>
            <person name="Chen J."/>
            <person name="Wollam A."/>
            <person name="Pepin K.H."/>
            <person name="Johnson M."/>
            <person name="Bhonagiri V."/>
            <person name="Zhang X."/>
            <person name="Suruliraj S."/>
            <person name="Warren W."/>
            <person name="Chinwalla A."/>
            <person name="Mardis E.R."/>
            <person name="Wilson R.K."/>
        </authorList>
    </citation>
    <scope>NUCLEOTIDE SEQUENCE [LARGE SCALE GENOMIC DNA]</scope>
    <source>
        <strain evidence="2 3">F0439</strain>
    </source>
</reference>
<dbReference type="HOGENOM" id="CLU_3137084_0_0_9"/>
<dbReference type="CDD" id="cd23763">
    <property type="entry name" value="ASKHA_ATPase_ROK"/>
    <property type="match status" value="1"/>
</dbReference>
<gene>
    <name evidence="2" type="ORF">HMPREF9103_01626</name>
</gene>
<evidence type="ECO:0000256" key="1">
    <source>
        <dbReference type="ARBA" id="ARBA00006479"/>
    </source>
</evidence>
<comment type="caution">
    <text evidence="2">The sequence shown here is derived from an EMBL/GenBank/DDBJ whole genome shotgun (WGS) entry which is preliminary data.</text>
</comment>
<accession>G9ZPH2</accession>
<name>G9ZPH2_9LACO</name>
<dbReference type="InterPro" id="IPR000600">
    <property type="entry name" value="ROK"/>
</dbReference>
<proteinExistence type="inferred from homology"/>
<dbReference type="RefSeq" id="WP_008212852.1">
    <property type="nucleotide sequence ID" value="NZ_JH414968.1"/>
</dbReference>
<dbReference type="EMBL" id="AGEY01000074">
    <property type="protein sequence ID" value="EHL98386.1"/>
    <property type="molecule type" value="Genomic_DNA"/>
</dbReference>
<dbReference type="Pfam" id="PF00480">
    <property type="entry name" value="ROK"/>
    <property type="match status" value="1"/>
</dbReference>